<accession>A0A645C662</accession>
<reference evidence="2" key="1">
    <citation type="submission" date="2019-08" db="EMBL/GenBank/DDBJ databases">
        <authorList>
            <person name="Kucharzyk K."/>
            <person name="Murdoch R.W."/>
            <person name="Higgins S."/>
            <person name="Loffler F."/>
        </authorList>
    </citation>
    <scope>NUCLEOTIDE SEQUENCE</scope>
</reference>
<dbReference type="AlphaFoldDB" id="A0A645C662"/>
<protein>
    <submittedName>
        <fullName evidence="2">Uncharacterized protein</fullName>
    </submittedName>
</protein>
<feature type="compositionally biased region" description="Basic residues" evidence="1">
    <location>
        <begin position="20"/>
        <end position="68"/>
    </location>
</feature>
<dbReference type="EMBL" id="VSSQ01025188">
    <property type="protein sequence ID" value="MPM73162.1"/>
    <property type="molecule type" value="Genomic_DNA"/>
</dbReference>
<gene>
    <name evidence="2" type="ORF">SDC9_120138</name>
</gene>
<feature type="region of interest" description="Disordered" evidence="1">
    <location>
        <begin position="19"/>
        <end position="90"/>
    </location>
</feature>
<feature type="compositionally biased region" description="Basic residues" evidence="1">
    <location>
        <begin position="77"/>
        <end position="90"/>
    </location>
</feature>
<organism evidence="2">
    <name type="scientific">bioreactor metagenome</name>
    <dbReference type="NCBI Taxonomy" id="1076179"/>
    <lineage>
        <taxon>unclassified sequences</taxon>
        <taxon>metagenomes</taxon>
        <taxon>ecological metagenomes</taxon>
    </lineage>
</organism>
<comment type="caution">
    <text evidence="2">The sequence shown here is derived from an EMBL/GenBank/DDBJ whole genome shotgun (WGS) entry which is preliminary data.</text>
</comment>
<evidence type="ECO:0000256" key="1">
    <source>
        <dbReference type="SAM" id="MobiDB-lite"/>
    </source>
</evidence>
<sequence length="90" mass="10922">MHRHERQQRHIECMRNLGLRGRKHGVGTGVRARHKAAQRTHERRGKQIGRTGTRQRMRQLRRHARHGHEHTQGDKQRVHRRHLRPRPQRA</sequence>
<proteinExistence type="predicted"/>
<evidence type="ECO:0000313" key="2">
    <source>
        <dbReference type="EMBL" id="MPM73162.1"/>
    </source>
</evidence>
<name>A0A645C662_9ZZZZ</name>